<gene>
    <name evidence="2" type="ORF">FMEXI_12577</name>
</gene>
<organism evidence="2 3">
    <name type="scientific">Fusarium mexicanum</name>
    <dbReference type="NCBI Taxonomy" id="751941"/>
    <lineage>
        <taxon>Eukaryota</taxon>
        <taxon>Fungi</taxon>
        <taxon>Dikarya</taxon>
        <taxon>Ascomycota</taxon>
        <taxon>Pezizomycotina</taxon>
        <taxon>Sordariomycetes</taxon>
        <taxon>Hypocreomycetidae</taxon>
        <taxon>Hypocreales</taxon>
        <taxon>Nectriaceae</taxon>
        <taxon>Fusarium</taxon>
        <taxon>Fusarium fujikuroi species complex</taxon>
    </lineage>
</organism>
<feature type="region of interest" description="Disordered" evidence="1">
    <location>
        <begin position="633"/>
        <end position="656"/>
    </location>
</feature>
<keyword evidence="3" id="KW-1185">Reference proteome</keyword>
<protein>
    <submittedName>
        <fullName evidence="2">Uncharacterized protein</fullName>
    </submittedName>
</protein>
<accession>A0A8H5MLH0</accession>
<feature type="compositionally biased region" description="Basic and acidic residues" evidence="1">
    <location>
        <begin position="371"/>
        <end position="404"/>
    </location>
</feature>
<name>A0A8H5MLH0_9HYPO</name>
<dbReference type="AlphaFoldDB" id="A0A8H5MLH0"/>
<evidence type="ECO:0000313" key="3">
    <source>
        <dbReference type="Proteomes" id="UP000522262"/>
    </source>
</evidence>
<proteinExistence type="predicted"/>
<dbReference type="EMBL" id="JAAOAM010000369">
    <property type="protein sequence ID" value="KAF5532180.1"/>
    <property type="molecule type" value="Genomic_DNA"/>
</dbReference>
<feature type="compositionally biased region" description="Acidic residues" evidence="1">
    <location>
        <begin position="641"/>
        <end position="656"/>
    </location>
</feature>
<comment type="caution">
    <text evidence="2">The sequence shown here is derived from an EMBL/GenBank/DDBJ whole genome shotgun (WGS) entry which is preliminary data.</text>
</comment>
<evidence type="ECO:0000313" key="2">
    <source>
        <dbReference type="EMBL" id="KAF5532180.1"/>
    </source>
</evidence>
<evidence type="ECO:0000256" key="1">
    <source>
        <dbReference type="SAM" id="MobiDB-lite"/>
    </source>
</evidence>
<sequence>MMQHYLPNDGIGRSLPVYKDCLRAAVGEDYFQALSDFFALVEHPDIDTTTTSLVPKFAGSLSARIGVLLDYSMVSAAEDYSKTSHQIPNQENQIPWQIRGFGFNASNVLVWTYNFMPFTTLQESCRTGLSRDGSHCTLVEASHAKIVLLCGPRAEQAIRGEFQNLTKSVLQLRYNFIIYFDNDYPRLFIRCPELPSRPSAVPFHHNSMIGEAVRFAAKMTGVEGLRTAFLETSSVIQYILCQIKAERLGKAKPMTTDTIPEGVKFWLLNRGFRGLDDISQLEKLSGTLSRGLLVVLHGRAKLAREGKIQSNWFWRELRRKRGKQEVRAYERFDPEMYALARAFYSELAALSDKEVLKSCNLHATDTGVISNDHRGEDGDHHGGENDHHREDDDGHSEDNDHRGEENDEDVYTATTDLSPELQSSLSEEPEMEDLAATIDPAIIASITNGDNYPLADMFKAENQRKTVSDKPRCSGVSKWTEEAERYKVTPYTYKLPKSTKYKHRRISVGHCRILFDIDLKVRDNEVDVWIEISLPNSTHPNHYATSALPKDPATRLAFLVVYTDDTTDQGVKAYAFFHGYSAVCRANTLVDCIDEGKEDEDIALTPRRYLDIRRVRAIRSSALGAVAEGGFTDDLLGLDREGDDGNEEEDNNEDEG</sequence>
<feature type="region of interest" description="Disordered" evidence="1">
    <location>
        <begin position="366"/>
        <end position="409"/>
    </location>
</feature>
<dbReference type="Proteomes" id="UP000522262">
    <property type="component" value="Unassembled WGS sequence"/>
</dbReference>
<reference evidence="2 3" key="1">
    <citation type="submission" date="2020-05" db="EMBL/GenBank/DDBJ databases">
        <title>Identification and distribution of gene clusters putatively required for synthesis of sphingolipid metabolism inhibitors in phylogenetically diverse species of the filamentous fungus Fusarium.</title>
        <authorList>
            <person name="Kim H.-S."/>
            <person name="Busman M."/>
            <person name="Brown D.W."/>
            <person name="Divon H."/>
            <person name="Uhlig S."/>
            <person name="Proctor R.H."/>
        </authorList>
    </citation>
    <scope>NUCLEOTIDE SEQUENCE [LARGE SCALE GENOMIC DNA]</scope>
    <source>
        <strain evidence="2 3">NRRL 53147</strain>
    </source>
</reference>